<dbReference type="PANTHER" id="PTHR43716">
    <property type="entry name" value="D-2-HYDROXYGLUTARATE DEHYDROGENASE, MITOCHONDRIAL"/>
    <property type="match status" value="1"/>
</dbReference>
<dbReference type="InterPro" id="IPR051264">
    <property type="entry name" value="FAD-oxidored/transferase_4"/>
</dbReference>
<evidence type="ECO:0000259" key="6">
    <source>
        <dbReference type="PROSITE" id="PS51387"/>
    </source>
</evidence>
<organism evidence="7 8">
    <name type="scientific">Paracoccus mangrovi</name>
    <dbReference type="NCBI Taxonomy" id="1715645"/>
    <lineage>
        <taxon>Bacteria</taxon>
        <taxon>Pseudomonadati</taxon>
        <taxon>Pseudomonadota</taxon>
        <taxon>Alphaproteobacteria</taxon>
        <taxon>Rhodobacterales</taxon>
        <taxon>Paracoccaceae</taxon>
        <taxon>Paracoccus</taxon>
    </lineage>
</organism>
<keyword evidence="8" id="KW-1185">Reference proteome</keyword>
<dbReference type="PANTHER" id="PTHR43716:SF1">
    <property type="entry name" value="D-2-HYDROXYGLUTARATE DEHYDROGENASE, MITOCHONDRIAL"/>
    <property type="match status" value="1"/>
</dbReference>
<evidence type="ECO:0000256" key="1">
    <source>
        <dbReference type="ARBA" id="ARBA00001974"/>
    </source>
</evidence>
<dbReference type="Gene3D" id="3.30.43.10">
    <property type="entry name" value="Uridine Diphospho-n-acetylenolpyruvylglucosamine Reductase, domain 2"/>
    <property type="match status" value="1"/>
</dbReference>
<dbReference type="PROSITE" id="PS51387">
    <property type="entry name" value="FAD_PCMH"/>
    <property type="match status" value="1"/>
</dbReference>
<evidence type="ECO:0000313" key="7">
    <source>
        <dbReference type="EMBL" id="MFC3530529.1"/>
    </source>
</evidence>
<dbReference type="RefSeq" id="WP_377746767.1">
    <property type="nucleotide sequence ID" value="NZ_JBHRXJ010000036.1"/>
</dbReference>
<keyword evidence="3" id="KW-0285">Flavoprotein</keyword>
<dbReference type="InterPro" id="IPR016171">
    <property type="entry name" value="Vanillyl_alc_oxidase_C-sub2"/>
</dbReference>
<comment type="caution">
    <text evidence="7">The sequence shown here is derived from an EMBL/GenBank/DDBJ whole genome shotgun (WGS) entry which is preliminary data.</text>
</comment>
<dbReference type="InterPro" id="IPR004113">
    <property type="entry name" value="FAD-bd_oxidored_4_C"/>
</dbReference>
<reference evidence="8" key="1">
    <citation type="journal article" date="2019" name="Int. J. Syst. Evol. Microbiol.">
        <title>The Global Catalogue of Microorganisms (GCM) 10K type strain sequencing project: providing services to taxonomists for standard genome sequencing and annotation.</title>
        <authorList>
            <consortium name="The Broad Institute Genomics Platform"/>
            <consortium name="The Broad Institute Genome Sequencing Center for Infectious Disease"/>
            <person name="Wu L."/>
            <person name="Ma J."/>
        </authorList>
    </citation>
    <scope>NUCLEOTIDE SEQUENCE [LARGE SCALE GENOMIC DNA]</scope>
    <source>
        <strain evidence="8">KCTC 42899</strain>
    </source>
</reference>
<evidence type="ECO:0000256" key="5">
    <source>
        <dbReference type="ARBA" id="ARBA00023002"/>
    </source>
</evidence>
<dbReference type="InterPro" id="IPR016164">
    <property type="entry name" value="FAD-linked_Oxase-like_C"/>
</dbReference>
<dbReference type="InterPro" id="IPR006094">
    <property type="entry name" value="Oxid_FAD_bind_N"/>
</dbReference>
<dbReference type="Gene3D" id="1.10.45.10">
    <property type="entry name" value="Vanillyl-alcohol Oxidase, Chain A, domain 4"/>
    <property type="match status" value="1"/>
</dbReference>
<feature type="domain" description="FAD-binding PCMH-type" evidence="6">
    <location>
        <begin position="26"/>
        <end position="205"/>
    </location>
</feature>
<dbReference type="SUPFAM" id="SSF56176">
    <property type="entry name" value="FAD-binding/transporter-associated domain-like"/>
    <property type="match status" value="1"/>
</dbReference>
<evidence type="ECO:0000256" key="3">
    <source>
        <dbReference type="ARBA" id="ARBA00022630"/>
    </source>
</evidence>
<comment type="cofactor">
    <cofactor evidence="1">
        <name>FAD</name>
        <dbReference type="ChEBI" id="CHEBI:57692"/>
    </cofactor>
</comment>
<accession>A0ABV7R840</accession>
<dbReference type="Gene3D" id="3.30.70.2190">
    <property type="match status" value="1"/>
</dbReference>
<dbReference type="Pfam" id="PF02913">
    <property type="entry name" value="FAD-oxidase_C"/>
    <property type="match status" value="1"/>
</dbReference>
<protein>
    <submittedName>
        <fullName evidence="7">FAD-binding oxidoreductase</fullName>
    </submittedName>
</protein>
<dbReference type="EMBL" id="JBHRXJ010000036">
    <property type="protein sequence ID" value="MFC3530529.1"/>
    <property type="molecule type" value="Genomic_DNA"/>
</dbReference>
<comment type="similarity">
    <text evidence="2">Belongs to the FAD-binding oxidoreductase/transferase type 4 family.</text>
</comment>
<keyword evidence="5" id="KW-0560">Oxidoreductase</keyword>
<gene>
    <name evidence="7" type="ORF">ACFOMH_20420</name>
</gene>
<dbReference type="InterPro" id="IPR016167">
    <property type="entry name" value="FAD-bd_PCMH_sub1"/>
</dbReference>
<proteinExistence type="inferred from homology"/>
<dbReference type="Proteomes" id="UP001595721">
    <property type="component" value="Unassembled WGS sequence"/>
</dbReference>
<dbReference type="InterPro" id="IPR036318">
    <property type="entry name" value="FAD-bd_PCMH-like_sf"/>
</dbReference>
<dbReference type="Gene3D" id="3.30.70.2740">
    <property type="match status" value="1"/>
</dbReference>
<evidence type="ECO:0000256" key="2">
    <source>
        <dbReference type="ARBA" id="ARBA00008000"/>
    </source>
</evidence>
<dbReference type="Gene3D" id="3.30.465.10">
    <property type="match status" value="1"/>
</dbReference>
<dbReference type="Pfam" id="PF01565">
    <property type="entry name" value="FAD_binding_4"/>
    <property type="match status" value="1"/>
</dbReference>
<sequence length="447" mass="48439">MAIGSECVLIGDDIPDRAMSDESRSGRNKPGILLRPRTSEAVSEALRICARHGRTVVPQGGMTGLAGGACPRAQDVALSLDAFSGVENIDPVSMTMTVRAGTILQDAQKAAEDCGLMLPIDLGARGSCQIGGVVATNAGGIRVLRYGMTRENLLGLEVVLADGTIISDLGGMIKNNTGYDIAKLFAGSEGTLGVITRAVIRLRPLPMARQTALCALNGFDDVMQLLHHARQDLPGLSAFELMWGDYFDLLQDLEGVLMKPAPAFAVIIELETMDRETGDADFEAFLARMFEENILADALVAQSSRESARFWAVREGDKIYEAMPHLINLDISISLNQMERFVTECKQAITARFRNVRALFYGHAGDGNLHIALDIPDSGDSQLIHDVETCIYDKVREMRGSISAEHGIGTLKRDYLSYSRSPSEIALMRQIKQALDPSGLMNPGKVL</sequence>
<evidence type="ECO:0000313" key="8">
    <source>
        <dbReference type="Proteomes" id="UP001595721"/>
    </source>
</evidence>
<dbReference type="InterPro" id="IPR016169">
    <property type="entry name" value="FAD-bd_PCMH_sub2"/>
</dbReference>
<evidence type="ECO:0000256" key="4">
    <source>
        <dbReference type="ARBA" id="ARBA00022827"/>
    </source>
</evidence>
<name>A0ABV7R840_9RHOB</name>
<dbReference type="SUPFAM" id="SSF55103">
    <property type="entry name" value="FAD-linked oxidases, C-terminal domain"/>
    <property type="match status" value="1"/>
</dbReference>
<keyword evidence="4" id="KW-0274">FAD</keyword>
<dbReference type="InterPro" id="IPR016166">
    <property type="entry name" value="FAD-bd_PCMH"/>
</dbReference>